<dbReference type="Pfam" id="PF00005">
    <property type="entry name" value="ABC_tran"/>
    <property type="match status" value="2"/>
</dbReference>
<name>A0ABY4MY03_9MICO</name>
<dbReference type="NCBIfam" id="NF008453">
    <property type="entry name" value="PRK11308.1"/>
    <property type="match status" value="2"/>
</dbReference>
<dbReference type="PROSITE" id="PS50893">
    <property type="entry name" value="ABC_TRANSPORTER_2"/>
    <property type="match status" value="2"/>
</dbReference>
<feature type="domain" description="ABC transporter" evidence="8">
    <location>
        <begin position="10"/>
        <end position="260"/>
    </location>
</feature>
<dbReference type="EMBL" id="CP097160">
    <property type="protein sequence ID" value="UQN13873.1"/>
    <property type="molecule type" value="Genomic_DNA"/>
</dbReference>
<evidence type="ECO:0000256" key="3">
    <source>
        <dbReference type="ARBA" id="ARBA00022448"/>
    </source>
</evidence>
<evidence type="ECO:0000256" key="6">
    <source>
        <dbReference type="ARBA" id="ARBA00022840"/>
    </source>
</evidence>
<proteinExistence type="inferred from homology"/>
<comment type="subcellular location">
    <subcellularLocation>
        <location evidence="1">Cell membrane</location>
        <topology evidence="1">Peripheral membrane protein</topology>
    </subcellularLocation>
</comment>
<sequence length="553" mass="59302">MTTEAPQPLLRVRQLHVDYQTDGGDVAGVAGIDLEVNRGEIVAIVGESGSGKSTLARAVLHLLASNATSRADELAFNGLDLTGLSRNEWHRVRGAQLALVPQDPTLSLDPLLPVGRQVAETLRIHGLASRRAAPKRAIELLAEAGVDQPEVRAKQLPSQLSGGLRQRALIAAALAGDPELLVADEPTSALDVTVQRQILDRLEQLRSERGLAVLLITHDLGVAADRADRIIVMQRGQVVETGSAAEVLRAPKHEYTKSLVAAAPGLGRTVVRERHFVDANDAPLLELHDVRKTYRIRRGETLDAVSGVNLHIHKGETYALVGESGSGKTTTARVALQLEPATSGRVTFGGADVTGARGEAARELHRRFQLVHQSPFASLNPLRTIGQTIAEPLREFSVVAPNQRDARVAELLESVALPPEFASRRPEQLSGGQRQRVAIARALASEPECIVLDEAVSALDVSVQAQVLDLLARLQRETGVAYLFITHDLGVVRELADRVGVLRQGQMVETGYTTEVLDHPTEAYTRALVQAIPGSNLSVAGASQPDGANESND</sequence>
<comment type="similarity">
    <text evidence="2">Belongs to the ABC transporter superfamily.</text>
</comment>
<evidence type="ECO:0000256" key="4">
    <source>
        <dbReference type="ARBA" id="ARBA00022475"/>
    </source>
</evidence>
<dbReference type="PANTHER" id="PTHR43297">
    <property type="entry name" value="OLIGOPEPTIDE TRANSPORT ATP-BINDING PROTEIN APPD"/>
    <property type="match status" value="1"/>
</dbReference>
<keyword evidence="5" id="KW-0547">Nucleotide-binding</keyword>
<dbReference type="InterPro" id="IPR003439">
    <property type="entry name" value="ABC_transporter-like_ATP-bd"/>
</dbReference>
<dbReference type="GO" id="GO:0005524">
    <property type="term" value="F:ATP binding"/>
    <property type="evidence" value="ECO:0007669"/>
    <property type="project" value="UniProtKB-KW"/>
</dbReference>
<dbReference type="InterPro" id="IPR027417">
    <property type="entry name" value="P-loop_NTPase"/>
</dbReference>
<gene>
    <name evidence="9" type="ORF">M3M28_07275</name>
</gene>
<dbReference type="CDD" id="cd03257">
    <property type="entry name" value="ABC_NikE_OppD_transporters"/>
    <property type="match status" value="2"/>
</dbReference>
<dbReference type="Gene3D" id="3.40.50.300">
    <property type="entry name" value="P-loop containing nucleotide triphosphate hydrolases"/>
    <property type="match status" value="2"/>
</dbReference>
<dbReference type="InterPro" id="IPR003593">
    <property type="entry name" value="AAA+_ATPase"/>
</dbReference>
<keyword evidence="3" id="KW-0813">Transport</keyword>
<dbReference type="InterPro" id="IPR050388">
    <property type="entry name" value="ABC_Ni/Peptide_Import"/>
</dbReference>
<dbReference type="NCBIfam" id="NF007739">
    <property type="entry name" value="PRK10419.1"/>
    <property type="match status" value="2"/>
</dbReference>
<accession>A0ABY4MY03</accession>
<keyword evidence="7" id="KW-0472">Membrane</keyword>
<dbReference type="SMART" id="SM00382">
    <property type="entry name" value="AAA"/>
    <property type="match status" value="2"/>
</dbReference>
<dbReference type="SUPFAM" id="SSF52540">
    <property type="entry name" value="P-loop containing nucleoside triphosphate hydrolases"/>
    <property type="match status" value="2"/>
</dbReference>
<evidence type="ECO:0000256" key="7">
    <source>
        <dbReference type="ARBA" id="ARBA00023136"/>
    </source>
</evidence>
<dbReference type="InterPro" id="IPR013563">
    <property type="entry name" value="Oligopep_ABC_C"/>
</dbReference>
<evidence type="ECO:0000256" key="2">
    <source>
        <dbReference type="ARBA" id="ARBA00005417"/>
    </source>
</evidence>
<dbReference type="PANTHER" id="PTHR43297:SF2">
    <property type="entry name" value="DIPEPTIDE TRANSPORT ATP-BINDING PROTEIN DPPD"/>
    <property type="match status" value="1"/>
</dbReference>
<evidence type="ECO:0000256" key="5">
    <source>
        <dbReference type="ARBA" id="ARBA00022741"/>
    </source>
</evidence>
<dbReference type="Pfam" id="PF08352">
    <property type="entry name" value="oligo_HPY"/>
    <property type="match status" value="2"/>
</dbReference>
<evidence type="ECO:0000313" key="9">
    <source>
        <dbReference type="EMBL" id="UQN13873.1"/>
    </source>
</evidence>
<keyword evidence="4" id="KW-1003">Cell membrane</keyword>
<evidence type="ECO:0000256" key="1">
    <source>
        <dbReference type="ARBA" id="ARBA00004202"/>
    </source>
</evidence>
<evidence type="ECO:0000259" key="8">
    <source>
        <dbReference type="PROSITE" id="PS50893"/>
    </source>
</evidence>
<feature type="domain" description="ABC transporter" evidence="8">
    <location>
        <begin position="285"/>
        <end position="529"/>
    </location>
</feature>
<organism evidence="9">
    <name type="scientific">Gulosibacter sediminis</name>
    <dbReference type="NCBI Taxonomy" id="1729695"/>
    <lineage>
        <taxon>Bacteria</taxon>
        <taxon>Bacillati</taxon>
        <taxon>Actinomycetota</taxon>
        <taxon>Actinomycetes</taxon>
        <taxon>Micrococcales</taxon>
        <taxon>Microbacteriaceae</taxon>
        <taxon>Gulosibacter</taxon>
    </lineage>
</organism>
<protein>
    <submittedName>
        <fullName evidence="9">ABC transporter ATP-binding protein</fullName>
    </submittedName>
</protein>
<dbReference type="InterPro" id="IPR017871">
    <property type="entry name" value="ABC_transporter-like_CS"/>
</dbReference>
<keyword evidence="6 9" id="KW-0067">ATP-binding</keyword>
<reference evidence="9" key="1">
    <citation type="submission" date="2022-05" db="EMBL/GenBank/DDBJ databases">
        <title>Complete genome sequence of toluene-degrading Gulosibacter sediminis strain ACHW.36C.</title>
        <authorList>
            <person name="Wai A.C."/>
            <person name="Lai G.K."/>
            <person name="Griffin S.D."/>
            <person name="Leung F.C."/>
        </authorList>
    </citation>
    <scope>NUCLEOTIDE SEQUENCE [LARGE SCALE GENOMIC DNA]</scope>
    <source>
        <strain evidence="9">ACHW.36C</strain>
    </source>
</reference>
<dbReference type="PROSITE" id="PS00211">
    <property type="entry name" value="ABC_TRANSPORTER_1"/>
    <property type="match status" value="1"/>
</dbReference>